<name>A0A6L2JN00_TANCI</name>
<reference evidence="5" key="1">
    <citation type="journal article" date="2019" name="Sci. Rep.">
        <title>Draft genome of Tanacetum cinerariifolium, the natural source of mosquito coil.</title>
        <authorList>
            <person name="Yamashiro T."/>
            <person name="Shiraishi A."/>
            <person name="Satake H."/>
            <person name="Nakayama K."/>
        </authorList>
    </citation>
    <scope>NUCLEOTIDE SEQUENCE</scope>
</reference>
<evidence type="ECO:0000313" key="5">
    <source>
        <dbReference type="EMBL" id="GEU38431.1"/>
    </source>
</evidence>
<feature type="domain" description="Reverse transcriptase Ty1/copia-type" evidence="3">
    <location>
        <begin position="489"/>
        <end position="556"/>
    </location>
</feature>
<dbReference type="Pfam" id="PF22936">
    <property type="entry name" value="Pol_BBD"/>
    <property type="match status" value="1"/>
</dbReference>
<dbReference type="InterPro" id="IPR013103">
    <property type="entry name" value="RVT_2"/>
</dbReference>
<feature type="domain" description="Retrovirus-related Pol polyprotein from transposon TNT 1-94-like beta-barrel" evidence="4">
    <location>
        <begin position="194"/>
        <end position="265"/>
    </location>
</feature>
<dbReference type="Pfam" id="PF07727">
    <property type="entry name" value="RVT_2"/>
    <property type="match status" value="1"/>
</dbReference>
<evidence type="ECO:0000259" key="3">
    <source>
        <dbReference type="Pfam" id="PF07727"/>
    </source>
</evidence>
<dbReference type="InterPro" id="IPR054722">
    <property type="entry name" value="PolX-like_BBD"/>
</dbReference>
<evidence type="ECO:0000259" key="4">
    <source>
        <dbReference type="Pfam" id="PF22936"/>
    </source>
</evidence>
<accession>A0A6L2JN00</accession>
<dbReference type="EMBL" id="BKCJ010001050">
    <property type="protein sequence ID" value="GEU38431.1"/>
    <property type="molecule type" value="Genomic_DNA"/>
</dbReference>
<proteinExistence type="predicted"/>
<protein>
    <submittedName>
        <fullName evidence="5">Integrase, catalytic region, zinc finger, CCHC-type, peptidase aspartic, catalytic</fullName>
    </submittedName>
</protein>
<keyword evidence="1" id="KW-0175">Coiled coil</keyword>
<sequence>MVIKKLKERVKSLSVNMKEDKIKQELEEIETINIELDHKVTKLIAENEHLKQNYKKLYDSIKSSRKAVVDEAVISHPIDLEMLKVDVAPLAPKLRNNRTAHSDYLKHTQEETAILREIVEHERSLNPLNTSLDYARVNLSTSASGSQPSSNTKKDKIQQTPSRNACPLTRITTTAKEPLRKPIALESNPLKPVYLDFDCSKHMTGDRSQFTNFVNKFLGTVKFGNDHVARIMGYGDYQIENVIISRVYFMDGLGHNLFFVGQFCNSELEVAFRQHTCFIRNLKGVDLLRIIETIHVNFDELTAMASKQSSSGPTLHEMTPATISSGLVPNSTSSTPFVPPSRTDWELLFQLLFDELLNPSPSVDHPAPEVIAPIAVVVTLELAASTGSPSLTTVDQDAPSPSKTQITLKTQPPVIPNDVEEDNHDIDVAHMRNDPFFVSTRLQLHEQALFCYYGAFLTSVKPKTYKDALTQCCWIEAIQEELNEFERLEVWELVPRPVMVITLKWIYKVKLDELEGILMNKAQLVACGYHQKEGIDFDGSFASVARLEAIRFFSHLPLIRTWSPTKWM</sequence>
<feature type="region of interest" description="Disordered" evidence="2">
    <location>
        <begin position="140"/>
        <end position="164"/>
    </location>
</feature>
<dbReference type="AlphaFoldDB" id="A0A6L2JN00"/>
<comment type="caution">
    <text evidence="5">The sequence shown here is derived from an EMBL/GenBank/DDBJ whole genome shotgun (WGS) entry which is preliminary data.</text>
</comment>
<gene>
    <name evidence="5" type="ORF">Tci_010409</name>
</gene>
<feature type="coiled-coil region" evidence="1">
    <location>
        <begin position="3"/>
        <end position="60"/>
    </location>
</feature>
<organism evidence="5">
    <name type="scientific">Tanacetum cinerariifolium</name>
    <name type="common">Dalmatian daisy</name>
    <name type="synonym">Chrysanthemum cinerariifolium</name>
    <dbReference type="NCBI Taxonomy" id="118510"/>
    <lineage>
        <taxon>Eukaryota</taxon>
        <taxon>Viridiplantae</taxon>
        <taxon>Streptophyta</taxon>
        <taxon>Embryophyta</taxon>
        <taxon>Tracheophyta</taxon>
        <taxon>Spermatophyta</taxon>
        <taxon>Magnoliopsida</taxon>
        <taxon>eudicotyledons</taxon>
        <taxon>Gunneridae</taxon>
        <taxon>Pentapetalae</taxon>
        <taxon>asterids</taxon>
        <taxon>campanulids</taxon>
        <taxon>Asterales</taxon>
        <taxon>Asteraceae</taxon>
        <taxon>Asteroideae</taxon>
        <taxon>Anthemideae</taxon>
        <taxon>Anthemidinae</taxon>
        <taxon>Tanacetum</taxon>
    </lineage>
</organism>
<evidence type="ECO:0000256" key="1">
    <source>
        <dbReference type="SAM" id="Coils"/>
    </source>
</evidence>
<feature type="compositionally biased region" description="Polar residues" evidence="2">
    <location>
        <begin position="140"/>
        <end position="151"/>
    </location>
</feature>
<feature type="region of interest" description="Disordered" evidence="2">
    <location>
        <begin position="389"/>
        <end position="408"/>
    </location>
</feature>
<evidence type="ECO:0000256" key="2">
    <source>
        <dbReference type="SAM" id="MobiDB-lite"/>
    </source>
</evidence>